<dbReference type="Gene3D" id="3.40.50.300">
    <property type="entry name" value="P-loop containing nucleotide triphosphate hydrolases"/>
    <property type="match status" value="1"/>
</dbReference>
<sequence length="465" mass="52347">MKLKNSATITLIDDDLDLLDLLSSFFKQRGYKVFAFGNAEEALIEIENKRVEPDVVISDLKLPVMSGMDFIRRIRRSNSSLPIILMTSEGSVETAVEAIEAGAYDFVLKPLHIPQLLISVQRALFLNEVQQENTNLKSLFQEDLLGLKGVIGKSQGFKKALELAKRVSSSQANVLISGESGSGKEVIARAVHELGDKRDGPFIAINCSAIPENLLGSELFGHAKGAFTGAHDKKVGLFEEANKGTLFLDEIGDLTLPLQAKLLRVLQERKVKRIGENQYRDITARIICATHKDLRKEVAEGRFREDLFFRLNVIPIYMPPLRERRDDILPLSEYFLKKFAVMNNVNVKGFNKDAIQKLEAHEWKGNVRELENAIERAVVLTTSEFIQAEDLPTEDAYPSTGGETPQENKIGVSFEYEKPVTLDELSKKYIQYIFDKNDGAKEQTAKDLGIDRKTLYRKLKEMNLN</sequence>
<dbReference type="InterPro" id="IPR002197">
    <property type="entry name" value="HTH_Fis"/>
</dbReference>
<name>A0AAX4HQH8_9BACT</name>
<keyword evidence="6" id="KW-0804">Transcription</keyword>
<evidence type="ECO:0000256" key="6">
    <source>
        <dbReference type="ARBA" id="ARBA00023163"/>
    </source>
</evidence>
<dbReference type="SUPFAM" id="SSF52172">
    <property type="entry name" value="CheY-like"/>
    <property type="match status" value="1"/>
</dbReference>
<dbReference type="InterPro" id="IPR002078">
    <property type="entry name" value="Sigma_54_int"/>
</dbReference>
<dbReference type="FunFam" id="1.10.8.60:FF:000014">
    <property type="entry name" value="DNA-binding transcriptional regulator NtrC"/>
    <property type="match status" value="1"/>
</dbReference>
<dbReference type="InterPro" id="IPR027417">
    <property type="entry name" value="P-loop_NTPase"/>
</dbReference>
<keyword evidence="11" id="KW-1185">Reference proteome</keyword>
<dbReference type="PANTHER" id="PTHR32071">
    <property type="entry name" value="TRANSCRIPTIONAL REGULATORY PROTEIN"/>
    <property type="match status" value="1"/>
</dbReference>
<dbReference type="InterPro" id="IPR025662">
    <property type="entry name" value="Sigma_54_int_dom_ATP-bd_1"/>
</dbReference>
<evidence type="ECO:0000313" key="11">
    <source>
        <dbReference type="Proteomes" id="UP001324634"/>
    </source>
</evidence>
<evidence type="ECO:0000313" key="10">
    <source>
        <dbReference type="EMBL" id="WPU65450.1"/>
    </source>
</evidence>
<dbReference type="Pfam" id="PF00072">
    <property type="entry name" value="Response_reg"/>
    <property type="match status" value="1"/>
</dbReference>
<dbReference type="FunFam" id="3.40.50.300:FF:000006">
    <property type="entry name" value="DNA-binding transcriptional regulator NtrC"/>
    <property type="match status" value="1"/>
</dbReference>
<dbReference type="PROSITE" id="PS00675">
    <property type="entry name" value="SIGMA54_INTERACT_1"/>
    <property type="match status" value="1"/>
</dbReference>
<dbReference type="PROSITE" id="PS50110">
    <property type="entry name" value="RESPONSE_REGULATORY"/>
    <property type="match status" value="1"/>
</dbReference>
<evidence type="ECO:0000256" key="7">
    <source>
        <dbReference type="PROSITE-ProRule" id="PRU00169"/>
    </source>
</evidence>
<protein>
    <submittedName>
        <fullName evidence="10">Sigma-54 dependent transcriptional regulator</fullName>
    </submittedName>
</protein>
<dbReference type="GO" id="GO:0006355">
    <property type="term" value="P:regulation of DNA-templated transcription"/>
    <property type="evidence" value="ECO:0007669"/>
    <property type="project" value="InterPro"/>
</dbReference>
<dbReference type="SUPFAM" id="SSF46689">
    <property type="entry name" value="Homeodomain-like"/>
    <property type="match status" value="1"/>
</dbReference>
<dbReference type="Gene3D" id="1.10.10.60">
    <property type="entry name" value="Homeodomain-like"/>
    <property type="match status" value="1"/>
</dbReference>
<feature type="domain" description="Sigma-54 factor interaction" evidence="8">
    <location>
        <begin position="150"/>
        <end position="379"/>
    </location>
</feature>
<keyword evidence="2" id="KW-0067">ATP-binding</keyword>
<feature type="domain" description="Response regulatory" evidence="9">
    <location>
        <begin position="8"/>
        <end position="124"/>
    </location>
</feature>
<dbReference type="EMBL" id="CP139487">
    <property type="protein sequence ID" value="WPU65450.1"/>
    <property type="molecule type" value="Genomic_DNA"/>
</dbReference>
<dbReference type="Pfam" id="PF02954">
    <property type="entry name" value="HTH_8"/>
    <property type="match status" value="1"/>
</dbReference>
<dbReference type="GO" id="GO:0005524">
    <property type="term" value="F:ATP binding"/>
    <property type="evidence" value="ECO:0007669"/>
    <property type="project" value="UniProtKB-KW"/>
</dbReference>
<evidence type="ECO:0000256" key="1">
    <source>
        <dbReference type="ARBA" id="ARBA00022741"/>
    </source>
</evidence>
<proteinExistence type="predicted"/>
<dbReference type="SMART" id="SM00382">
    <property type="entry name" value="AAA"/>
    <property type="match status" value="1"/>
</dbReference>
<evidence type="ECO:0000256" key="3">
    <source>
        <dbReference type="ARBA" id="ARBA00023015"/>
    </source>
</evidence>
<dbReference type="GO" id="GO:0000160">
    <property type="term" value="P:phosphorelay signal transduction system"/>
    <property type="evidence" value="ECO:0007669"/>
    <property type="project" value="InterPro"/>
</dbReference>
<dbReference type="RefSeq" id="WP_321395934.1">
    <property type="nucleotide sequence ID" value="NZ_CP139487.1"/>
</dbReference>
<dbReference type="InterPro" id="IPR011006">
    <property type="entry name" value="CheY-like_superfamily"/>
</dbReference>
<dbReference type="CDD" id="cd00009">
    <property type="entry name" value="AAA"/>
    <property type="match status" value="1"/>
</dbReference>
<dbReference type="SUPFAM" id="SSF52540">
    <property type="entry name" value="P-loop containing nucleoside triphosphate hydrolases"/>
    <property type="match status" value="1"/>
</dbReference>
<evidence type="ECO:0000259" key="9">
    <source>
        <dbReference type="PROSITE" id="PS50110"/>
    </source>
</evidence>
<keyword evidence="3" id="KW-0805">Transcription regulation</keyword>
<dbReference type="PROSITE" id="PS00676">
    <property type="entry name" value="SIGMA54_INTERACT_2"/>
    <property type="match status" value="1"/>
</dbReference>
<dbReference type="InterPro" id="IPR009057">
    <property type="entry name" value="Homeodomain-like_sf"/>
</dbReference>
<dbReference type="InterPro" id="IPR001789">
    <property type="entry name" value="Sig_transdc_resp-reg_receiver"/>
</dbReference>
<dbReference type="InterPro" id="IPR058031">
    <property type="entry name" value="AAA_lid_NorR"/>
</dbReference>
<reference evidence="10 11" key="1">
    <citation type="submission" date="2023-11" db="EMBL/GenBank/DDBJ databases">
        <title>Peredibacter starrii A3.12.</title>
        <authorList>
            <person name="Mitchell R.J."/>
        </authorList>
    </citation>
    <scope>NUCLEOTIDE SEQUENCE [LARGE SCALE GENOMIC DNA]</scope>
    <source>
        <strain evidence="10 11">A3.12</strain>
    </source>
</reference>
<dbReference type="GO" id="GO:0043565">
    <property type="term" value="F:sequence-specific DNA binding"/>
    <property type="evidence" value="ECO:0007669"/>
    <property type="project" value="InterPro"/>
</dbReference>
<accession>A0AAX4HQH8</accession>
<evidence type="ECO:0000256" key="5">
    <source>
        <dbReference type="ARBA" id="ARBA00023159"/>
    </source>
</evidence>
<dbReference type="KEGG" id="psti:SOO65_01685"/>
<organism evidence="10 11">
    <name type="scientific">Peredibacter starrii</name>
    <dbReference type="NCBI Taxonomy" id="28202"/>
    <lineage>
        <taxon>Bacteria</taxon>
        <taxon>Pseudomonadati</taxon>
        <taxon>Bdellovibrionota</taxon>
        <taxon>Bacteriovoracia</taxon>
        <taxon>Bacteriovoracales</taxon>
        <taxon>Bacteriovoracaceae</taxon>
        <taxon>Peredibacter</taxon>
    </lineage>
</organism>
<keyword evidence="7" id="KW-0597">Phosphoprotein</keyword>
<dbReference type="Gene3D" id="3.40.50.2300">
    <property type="match status" value="1"/>
</dbReference>
<feature type="modified residue" description="4-aspartylphosphate" evidence="7">
    <location>
        <position position="59"/>
    </location>
</feature>
<dbReference type="Pfam" id="PF00158">
    <property type="entry name" value="Sigma54_activat"/>
    <property type="match status" value="1"/>
</dbReference>
<evidence type="ECO:0000256" key="2">
    <source>
        <dbReference type="ARBA" id="ARBA00022840"/>
    </source>
</evidence>
<dbReference type="SMART" id="SM00448">
    <property type="entry name" value="REC"/>
    <property type="match status" value="1"/>
</dbReference>
<evidence type="ECO:0000259" key="8">
    <source>
        <dbReference type="PROSITE" id="PS50045"/>
    </source>
</evidence>
<dbReference type="AlphaFoldDB" id="A0AAX4HQH8"/>
<dbReference type="InterPro" id="IPR003593">
    <property type="entry name" value="AAA+_ATPase"/>
</dbReference>
<dbReference type="Gene3D" id="1.10.8.60">
    <property type="match status" value="1"/>
</dbReference>
<keyword evidence="5" id="KW-0010">Activator</keyword>
<gene>
    <name evidence="10" type="ORF">SOO65_01685</name>
</gene>
<dbReference type="Proteomes" id="UP001324634">
    <property type="component" value="Chromosome"/>
</dbReference>
<dbReference type="PROSITE" id="PS50045">
    <property type="entry name" value="SIGMA54_INTERACT_4"/>
    <property type="match status" value="1"/>
</dbReference>
<keyword evidence="1" id="KW-0547">Nucleotide-binding</keyword>
<keyword evidence="4" id="KW-0238">DNA-binding</keyword>
<evidence type="ECO:0000256" key="4">
    <source>
        <dbReference type="ARBA" id="ARBA00023125"/>
    </source>
</evidence>
<dbReference type="Pfam" id="PF25601">
    <property type="entry name" value="AAA_lid_14"/>
    <property type="match status" value="1"/>
</dbReference>
<dbReference type="InterPro" id="IPR025943">
    <property type="entry name" value="Sigma_54_int_dom_ATP-bd_2"/>
</dbReference>